<comment type="caution">
    <text evidence="2">The sequence shown here is derived from an EMBL/GenBank/DDBJ whole genome shotgun (WGS) entry which is preliminary data.</text>
</comment>
<feature type="region of interest" description="Disordered" evidence="1">
    <location>
        <begin position="1"/>
        <end position="25"/>
    </location>
</feature>
<accession>A0ABQ3SE04</accession>
<protein>
    <submittedName>
        <fullName evidence="2">Uncharacterized protein</fullName>
    </submittedName>
</protein>
<gene>
    <name evidence="2" type="ORF">Snoj_02840</name>
</gene>
<keyword evidence="3" id="KW-1185">Reference proteome</keyword>
<organism evidence="2 3">
    <name type="scientific">Streptomyces nojiriensis</name>
    <dbReference type="NCBI Taxonomy" id="66374"/>
    <lineage>
        <taxon>Bacteria</taxon>
        <taxon>Bacillati</taxon>
        <taxon>Actinomycetota</taxon>
        <taxon>Actinomycetes</taxon>
        <taxon>Kitasatosporales</taxon>
        <taxon>Streptomycetaceae</taxon>
        <taxon>Streptomyces</taxon>
    </lineage>
</organism>
<dbReference type="Proteomes" id="UP000613974">
    <property type="component" value="Unassembled WGS sequence"/>
</dbReference>
<sequence length="127" mass="13988">MTTGDSGRPRRSGPARVRADGPVQTRAMEHSQRHMYEVVDALVRAGSSFRPRPPGLGADPFWLAKGDPHCYMESPIDFAVARSVPGHPADLAFDEDNDMIFCRLCWTAITGPGHRPETVWNAAPYTP</sequence>
<reference evidence="3" key="1">
    <citation type="submission" date="2023-07" db="EMBL/GenBank/DDBJ databases">
        <title>Whole genome shotgun sequence of Streptomyces nojiriensis NBRC 13794.</title>
        <authorList>
            <person name="Komaki H."/>
            <person name="Tamura T."/>
        </authorList>
    </citation>
    <scope>NUCLEOTIDE SEQUENCE [LARGE SCALE GENOMIC DNA]</scope>
    <source>
        <strain evidence="3">NBRC 13794</strain>
    </source>
</reference>
<evidence type="ECO:0000256" key="1">
    <source>
        <dbReference type="SAM" id="MobiDB-lite"/>
    </source>
</evidence>
<dbReference type="EMBL" id="BNEC01000003">
    <property type="protein sequence ID" value="GHI66366.1"/>
    <property type="molecule type" value="Genomic_DNA"/>
</dbReference>
<evidence type="ECO:0000313" key="2">
    <source>
        <dbReference type="EMBL" id="GHI66366.1"/>
    </source>
</evidence>
<evidence type="ECO:0000313" key="3">
    <source>
        <dbReference type="Proteomes" id="UP000613974"/>
    </source>
</evidence>
<name>A0ABQ3SE04_9ACTN</name>
<proteinExistence type="predicted"/>